<dbReference type="PANTHER" id="PTHR21017">
    <property type="entry name" value="NIPSNAP-RELATED"/>
    <property type="match status" value="1"/>
</dbReference>
<protein>
    <submittedName>
        <fullName evidence="3">NIPSNAP family protein</fullName>
    </submittedName>
</protein>
<comment type="caution">
    <text evidence="3">The sequence shown here is derived from an EMBL/GenBank/DDBJ whole genome shotgun (WGS) entry which is preliminary data.</text>
</comment>
<dbReference type="AlphaFoldDB" id="A0A2N0D023"/>
<accession>A0A2N0D023</accession>
<evidence type="ECO:0000313" key="3">
    <source>
        <dbReference type="EMBL" id="PKA39474.1"/>
    </source>
</evidence>
<comment type="similarity">
    <text evidence="1">Belongs to the NipSnap family.</text>
</comment>
<dbReference type="PANTHER" id="PTHR21017:SF17">
    <property type="entry name" value="PROTEIN NIPSNAP"/>
    <property type="match status" value="1"/>
</dbReference>
<evidence type="ECO:0000259" key="2">
    <source>
        <dbReference type="Pfam" id="PF07978"/>
    </source>
</evidence>
<evidence type="ECO:0000256" key="1">
    <source>
        <dbReference type="ARBA" id="ARBA00005291"/>
    </source>
</evidence>
<organism evidence="3 4">
    <name type="scientific">Rhizobium sullae</name>
    <name type="common">Rhizobium hedysari</name>
    <dbReference type="NCBI Taxonomy" id="50338"/>
    <lineage>
        <taxon>Bacteria</taxon>
        <taxon>Pseudomonadati</taxon>
        <taxon>Pseudomonadota</taxon>
        <taxon>Alphaproteobacteria</taxon>
        <taxon>Hyphomicrobiales</taxon>
        <taxon>Rhizobiaceae</taxon>
        <taxon>Rhizobium/Agrobacterium group</taxon>
        <taxon>Rhizobium</taxon>
    </lineage>
</organism>
<dbReference type="InterPro" id="IPR011008">
    <property type="entry name" value="Dimeric_a/b-barrel"/>
</dbReference>
<evidence type="ECO:0000313" key="4">
    <source>
        <dbReference type="Proteomes" id="UP000232164"/>
    </source>
</evidence>
<reference evidence="3 4" key="2">
    <citation type="submission" date="2017-12" db="EMBL/GenBank/DDBJ databases">
        <title>Genome sequence of Rhizobium sullae HCNT1 isolated from Sulla coronaria nodules and featuring peculiar denitrification phenotypes.</title>
        <authorList>
            <person name="De Diego-Diaz B."/>
            <person name="Treu L."/>
            <person name="Campanaro S."/>
            <person name="Da Silva Duarte V."/>
            <person name="Basaglia M."/>
            <person name="Favaro L."/>
            <person name="Casella S."/>
            <person name="Squartini A."/>
        </authorList>
    </citation>
    <scope>NUCLEOTIDE SEQUENCE [LARGE SCALE GENOMIC DNA]</scope>
    <source>
        <strain evidence="3 4">HCNT1</strain>
    </source>
</reference>
<name>A0A2N0D023_RHISU</name>
<dbReference type="Proteomes" id="UP000232164">
    <property type="component" value="Unassembled WGS sequence"/>
</dbReference>
<dbReference type="InterPro" id="IPR012577">
    <property type="entry name" value="NIPSNAP"/>
</dbReference>
<dbReference type="EMBL" id="PIQN01000028">
    <property type="protein sequence ID" value="PKA39474.1"/>
    <property type="molecule type" value="Genomic_DNA"/>
</dbReference>
<dbReference type="Pfam" id="PF07978">
    <property type="entry name" value="NIPSNAP"/>
    <property type="match status" value="1"/>
</dbReference>
<dbReference type="RefSeq" id="WP_100773031.1">
    <property type="nucleotide sequence ID" value="NZ_PIQN01000028.1"/>
</dbReference>
<dbReference type="SUPFAM" id="SSF54909">
    <property type="entry name" value="Dimeric alpha+beta barrel"/>
    <property type="match status" value="1"/>
</dbReference>
<gene>
    <name evidence="3" type="ORF">CWR43_32370</name>
</gene>
<sequence length="104" mass="12430">MYYEMRTYTVKLGQIKEYNKLFEEIGYPIISKYTTLVGWWHTEIGELNQLIHIWAYESLDERTKKRAELYQDPAWLNDFVPKAFPLLEKQESKLLIAAPFSPIK</sequence>
<feature type="domain" description="NIPSNAP" evidence="2">
    <location>
        <begin position="3"/>
        <end position="102"/>
    </location>
</feature>
<proteinExistence type="inferred from homology"/>
<dbReference type="InterPro" id="IPR051557">
    <property type="entry name" value="NipSnap_domain"/>
</dbReference>
<dbReference type="Gene3D" id="3.30.70.100">
    <property type="match status" value="1"/>
</dbReference>
<reference evidence="3 4" key="1">
    <citation type="submission" date="2017-11" db="EMBL/GenBank/DDBJ databases">
        <authorList>
            <person name="Han C.G."/>
        </authorList>
    </citation>
    <scope>NUCLEOTIDE SEQUENCE [LARGE SCALE GENOMIC DNA]</scope>
    <source>
        <strain evidence="3 4">HCNT1</strain>
    </source>
</reference>